<sequence>MSVVGVDFGYQSSVIAAAGRGGVDVILNGGSNRLNPSMVGFDECRRVGEQATSGQSSNLKNTIKGMKRLVGLAFDDPRAQKEMKWYPGVTFAPFERSSGGTPSIGVKIHAGDSEKETVVPIEMVAGMMLRHMGDIAAAKAAEGTSTPASELFPQDWVVAIPNYFTDAQRRGLQAGCEIVGIKGVLRFMHENTATALSYGIFKDLKKEFDAEKPTNVMFIDMGASAYTVSIATFIPGQLIVKSAQCDSELGGRDFDMAVATWIASGFEQKFGSKLSGKPLDKPKTYLKILAAAEAAKKTLSPVGVKEARINLEMLMDDFDFSTSLKVEEYEAICQPLLDRLAGPIQKALEEAKLTSADLTAVEIVGGSTRIGCVKRKLLEILNIENLSTTMNADESVARGAALQSAILSPRFKVLPYDIQEAQPFPIKISWEGGDEDTSSVTMFNRGLTFPIVRRVTLKRGGPFSVKASYEDVEQYGLPAAAEEIATINIDNPTTADNKVRVNIKQDIHGILVISSAQMVEEIEDPEAEQPAAGGEAAADAPAEDGEGEKKKKIKKTNLTCSISRPLDWSADEINKYYEIEVAMANADRIVIETSNMRNELESYIYGMRDKISSDSQLGLFGTPEEKAAFAEKRDAMENWLYEDGFDATKKVYAEKLAELKALGDPIEKRQAESQERPGVVSSLQSSLESYTAWVNESQANEKYEHVTDEEREKVRSKCDEISAWMYEKLDQQAGMSLDEDPVLTVHSIRMKHKELADVCSPVINKPKPKPKPKEEPQKETPPTPEPSEDGKKEEEVPMEGVETEEKTEEKMQTD</sequence>
<feature type="compositionally biased region" description="Basic and acidic residues" evidence="3">
    <location>
        <begin position="803"/>
        <end position="814"/>
    </location>
</feature>
<dbReference type="FunFam" id="1.20.1270.10:FF:000002">
    <property type="entry name" value="Heat shock 70 kDa protein 4"/>
    <property type="match status" value="1"/>
</dbReference>
<dbReference type="Proteomes" id="UP000198406">
    <property type="component" value="Unassembled WGS sequence"/>
</dbReference>
<feature type="region of interest" description="Disordered" evidence="3">
    <location>
        <begin position="523"/>
        <end position="554"/>
    </location>
</feature>
<dbReference type="InParanoid" id="A0A1Z5JHU3"/>
<dbReference type="InterPro" id="IPR043129">
    <property type="entry name" value="ATPase_NBD"/>
</dbReference>
<proteinExistence type="predicted"/>
<dbReference type="GO" id="GO:0005634">
    <property type="term" value="C:nucleus"/>
    <property type="evidence" value="ECO:0007669"/>
    <property type="project" value="TreeGrafter"/>
</dbReference>
<dbReference type="GO" id="GO:0005829">
    <property type="term" value="C:cytosol"/>
    <property type="evidence" value="ECO:0007669"/>
    <property type="project" value="TreeGrafter"/>
</dbReference>
<dbReference type="InterPro" id="IPR029047">
    <property type="entry name" value="HSP70_peptide-bd_sf"/>
</dbReference>
<dbReference type="PANTHER" id="PTHR45639">
    <property type="entry name" value="HSC70CB, ISOFORM G-RELATED"/>
    <property type="match status" value="1"/>
</dbReference>
<keyword evidence="4" id="KW-0346">Stress response</keyword>
<dbReference type="SUPFAM" id="SSF100920">
    <property type="entry name" value="Heat shock protein 70kD (HSP70), peptide-binding domain"/>
    <property type="match status" value="1"/>
</dbReference>
<dbReference type="Gene3D" id="3.90.640.10">
    <property type="entry name" value="Actin, Chain A, domain 4"/>
    <property type="match status" value="1"/>
</dbReference>
<dbReference type="PRINTS" id="PR00301">
    <property type="entry name" value="HEATSHOCK70"/>
</dbReference>
<dbReference type="GO" id="GO:0140662">
    <property type="term" value="F:ATP-dependent protein folding chaperone"/>
    <property type="evidence" value="ECO:0007669"/>
    <property type="project" value="InterPro"/>
</dbReference>
<dbReference type="GO" id="GO:0005524">
    <property type="term" value="F:ATP binding"/>
    <property type="evidence" value="ECO:0007669"/>
    <property type="project" value="UniProtKB-KW"/>
</dbReference>
<comment type="caution">
    <text evidence="4">The sequence shown here is derived from an EMBL/GenBank/DDBJ whole genome shotgun (WGS) entry which is preliminary data.</text>
</comment>
<feature type="region of interest" description="Disordered" evidence="3">
    <location>
        <begin position="757"/>
        <end position="814"/>
    </location>
</feature>
<name>A0A1Z5JHU3_FISSO</name>
<reference evidence="4 5" key="1">
    <citation type="journal article" date="2015" name="Plant Cell">
        <title>Oil accumulation by the oleaginous diatom Fistulifera solaris as revealed by the genome and transcriptome.</title>
        <authorList>
            <person name="Tanaka T."/>
            <person name="Maeda Y."/>
            <person name="Veluchamy A."/>
            <person name="Tanaka M."/>
            <person name="Abida H."/>
            <person name="Marechal E."/>
            <person name="Bowler C."/>
            <person name="Muto M."/>
            <person name="Sunaga Y."/>
            <person name="Tanaka M."/>
            <person name="Yoshino T."/>
            <person name="Taniguchi T."/>
            <person name="Fukuda Y."/>
            <person name="Nemoto M."/>
            <person name="Matsumoto M."/>
            <person name="Wong P.S."/>
            <person name="Aburatani S."/>
            <person name="Fujibuchi W."/>
        </authorList>
    </citation>
    <scope>NUCLEOTIDE SEQUENCE [LARGE SCALE GENOMIC DNA]</scope>
    <source>
        <strain evidence="4 5">JPCC DA0580</strain>
    </source>
</reference>
<feature type="compositionally biased region" description="Low complexity" evidence="3">
    <location>
        <begin position="528"/>
        <end position="540"/>
    </location>
</feature>
<dbReference type="Gene3D" id="1.20.1270.10">
    <property type="match status" value="2"/>
</dbReference>
<evidence type="ECO:0000313" key="4">
    <source>
        <dbReference type="EMBL" id="GAX13338.1"/>
    </source>
</evidence>
<organism evidence="4 5">
    <name type="scientific">Fistulifera solaris</name>
    <name type="common">Oleaginous diatom</name>
    <dbReference type="NCBI Taxonomy" id="1519565"/>
    <lineage>
        <taxon>Eukaryota</taxon>
        <taxon>Sar</taxon>
        <taxon>Stramenopiles</taxon>
        <taxon>Ochrophyta</taxon>
        <taxon>Bacillariophyta</taxon>
        <taxon>Bacillariophyceae</taxon>
        <taxon>Bacillariophycidae</taxon>
        <taxon>Naviculales</taxon>
        <taxon>Naviculaceae</taxon>
        <taxon>Fistulifera</taxon>
    </lineage>
</organism>
<evidence type="ECO:0000256" key="1">
    <source>
        <dbReference type="ARBA" id="ARBA00022741"/>
    </source>
</evidence>
<keyword evidence="1" id="KW-0547">Nucleotide-binding</keyword>
<keyword evidence="5" id="KW-1185">Reference proteome</keyword>
<dbReference type="EMBL" id="BDSP01000061">
    <property type="protein sequence ID" value="GAX13338.1"/>
    <property type="molecule type" value="Genomic_DNA"/>
</dbReference>
<evidence type="ECO:0000256" key="2">
    <source>
        <dbReference type="ARBA" id="ARBA00022840"/>
    </source>
</evidence>
<dbReference type="Gene3D" id="3.30.30.30">
    <property type="match status" value="1"/>
</dbReference>
<gene>
    <name evidence="4" type="ORF">FisN_17Hh281</name>
</gene>
<dbReference type="Gene3D" id="3.30.420.40">
    <property type="match status" value="2"/>
</dbReference>
<dbReference type="FunFam" id="3.90.640.10:FF:000003">
    <property type="entry name" value="Molecular chaperone DnaK"/>
    <property type="match status" value="1"/>
</dbReference>
<dbReference type="PANTHER" id="PTHR45639:SF4">
    <property type="entry name" value="HSC70CB, ISOFORM G"/>
    <property type="match status" value="1"/>
</dbReference>
<dbReference type="OrthoDB" id="434160at2759"/>
<dbReference type="Pfam" id="PF00012">
    <property type="entry name" value="HSP70"/>
    <property type="match status" value="1"/>
</dbReference>
<protein>
    <submittedName>
        <fullName evidence="4">Heat shock protein 110kDa</fullName>
    </submittedName>
</protein>
<evidence type="ECO:0000313" key="5">
    <source>
        <dbReference type="Proteomes" id="UP000198406"/>
    </source>
</evidence>
<dbReference type="AlphaFoldDB" id="A0A1Z5JHU3"/>
<keyword evidence="2" id="KW-0067">ATP-binding</keyword>
<evidence type="ECO:0000256" key="3">
    <source>
        <dbReference type="SAM" id="MobiDB-lite"/>
    </source>
</evidence>
<dbReference type="InterPro" id="IPR013126">
    <property type="entry name" value="Hsp_70_fam"/>
</dbReference>
<dbReference type="Gene3D" id="2.60.34.10">
    <property type="entry name" value="Substrate Binding Domain Of DNAk, Chain A, domain 1"/>
    <property type="match status" value="1"/>
</dbReference>
<dbReference type="SUPFAM" id="SSF100934">
    <property type="entry name" value="Heat shock protein 70kD (HSP70), C-terminal subdomain"/>
    <property type="match status" value="2"/>
</dbReference>
<dbReference type="InterPro" id="IPR029048">
    <property type="entry name" value="HSP70_C_sf"/>
</dbReference>
<accession>A0A1Z5JHU3</accession>
<dbReference type="SUPFAM" id="SSF53067">
    <property type="entry name" value="Actin-like ATPase domain"/>
    <property type="match status" value="2"/>
</dbReference>